<accession>A0A100JJ47</accession>
<reference evidence="3" key="1">
    <citation type="submission" date="2015-11" db="EMBL/GenBank/DDBJ databases">
        <authorList>
            <consortium name="Cross-ministerial Strategic Innovation Promotion Program (SIP) consortium"/>
            <person name="Tomihama T."/>
            <person name="Ikenaga M."/>
            <person name="Sakai M."/>
            <person name="Okubo T."/>
            <person name="Ikeda S."/>
        </authorList>
    </citation>
    <scope>NUCLEOTIDE SEQUENCE [LARGE SCALE GENOMIC DNA]</scope>
    <source>
        <strain evidence="3">S58</strain>
    </source>
</reference>
<sequence length="234" mass="24741">MKWFRRERAGRRAVMAPPSGPGESDAPPPQAPPAPLTTGAPALQRIGGHRDQVTRLTTGTDPVILDITHTGTGHFAVDALDGRLHSQSQLVYIGGPFSCRTLVNADDREVRALRIQAAGPWTVDVSPVSSALACEGHARRPASDVLRHTGGPGIASLRYEGDPRSDDGGYFLVDAFEPDGAAFLGRLADHVGPWQGEAPLAGPCLIHVRSDGPWSISVRPRDAAAPSTSQARDS</sequence>
<protein>
    <submittedName>
        <fullName evidence="2">Uncharacterized protein</fullName>
    </submittedName>
</protein>
<reference evidence="3" key="3">
    <citation type="submission" date="2016-02" db="EMBL/GenBank/DDBJ databases">
        <title>Draft genome of pathogenic Streptomyces sp. in Japan.</title>
        <authorList>
            <person name="Tomihama T."/>
            <person name="Ikenaga M."/>
            <person name="Sakai M."/>
            <person name="Okubo T."/>
            <person name="Ikeda S."/>
        </authorList>
    </citation>
    <scope>NUCLEOTIDE SEQUENCE [LARGE SCALE GENOMIC DNA]</scope>
    <source>
        <strain evidence="3">S58</strain>
    </source>
</reference>
<dbReference type="EMBL" id="BCMM01000003">
    <property type="protein sequence ID" value="GAQ60475.1"/>
    <property type="molecule type" value="Genomic_DNA"/>
</dbReference>
<comment type="caution">
    <text evidence="2">The sequence shown here is derived from an EMBL/GenBank/DDBJ whole genome shotgun (WGS) entry which is preliminary data.</text>
</comment>
<gene>
    <name evidence="2" type="ORF">SsS58_00815</name>
</gene>
<proteinExistence type="predicted"/>
<dbReference type="Proteomes" id="UP000067448">
    <property type="component" value="Unassembled WGS sequence"/>
</dbReference>
<evidence type="ECO:0000256" key="1">
    <source>
        <dbReference type="SAM" id="MobiDB-lite"/>
    </source>
</evidence>
<reference evidence="2 3" key="2">
    <citation type="journal article" date="2016" name="Genome Announc.">
        <title>Draft Genome Sequences of Streptomyces scabiei S58, Streptomyces turgidiscabies T45, and Streptomyces acidiscabies a10, the Pathogens of Potato Common Scab, Isolated in Japan.</title>
        <authorList>
            <person name="Tomihama T."/>
            <person name="Nishi Y."/>
            <person name="Sakai M."/>
            <person name="Ikenaga M."/>
            <person name="Okubo T."/>
            <person name="Ikeda S."/>
        </authorList>
    </citation>
    <scope>NUCLEOTIDE SEQUENCE [LARGE SCALE GENOMIC DNA]</scope>
    <source>
        <strain evidence="2 3">S58</strain>
    </source>
</reference>
<dbReference type="OrthoDB" id="2004788at2"/>
<feature type="compositionally biased region" description="Pro residues" evidence="1">
    <location>
        <begin position="26"/>
        <end position="35"/>
    </location>
</feature>
<dbReference type="AlphaFoldDB" id="A0A100JJ47"/>
<organism evidence="2 3">
    <name type="scientific">Streptomyces scabiei</name>
    <dbReference type="NCBI Taxonomy" id="1930"/>
    <lineage>
        <taxon>Bacteria</taxon>
        <taxon>Bacillati</taxon>
        <taxon>Actinomycetota</taxon>
        <taxon>Actinomycetes</taxon>
        <taxon>Kitasatosporales</taxon>
        <taxon>Streptomycetaceae</taxon>
        <taxon>Streptomyces</taxon>
    </lineage>
</organism>
<dbReference type="RefSeq" id="WP_059078617.1">
    <property type="nucleotide sequence ID" value="NZ_BCMM01000003.1"/>
</dbReference>
<feature type="region of interest" description="Disordered" evidence="1">
    <location>
        <begin position="1"/>
        <end position="39"/>
    </location>
</feature>
<name>A0A100JJ47_STRSC</name>
<evidence type="ECO:0000313" key="3">
    <source>
        <dbReference type="Proteomes" id="UP000067448"/>
    </source>
</evidence>
<evidence type="ECO:0000313" key="2">
    <source>
        <dbReference type="EMBL" id="GAQ60475.1"/>
    </source>
</evidence>